<dbReference type="EMBL" id="JAOB01000032">
    <property type="protein sequence ID" value="EUA54797.1"/>
    <property type="molecule type" value="Genomic_DNA"/>
</dbReference>
<comment type="caution">
    <text evidence="2">The sequence shown here is derived from an EMBL/GenBank/DDBJ whole genome shotgun (WGS) entry which is preliminary data.</text>
</comment>
<dbReference type="InterPro" id="IPR013595">
    <property type="entry name" value="Pept_S33_TAP-like_C"/>
</dbReference>
<reference evidence="2" key="1">
    <citation type="submission" date="2014-01" db="EMBL/GenBank/DDBJ databases">
        <authorList>
            <person name="Brown-Elliot B."/>
            <person name="Wallace R."/>
            <person name="Lenaerts A."/>
            <person name="Ordway D."/>
            <person name="DeGroote M.A."/>
            <person name="Parker T."/>
            <person name="Sizemore C."/>
            <person name="Tallon L.J."/>
            <person name="Sadzewicz L.K."/>
            <person name="Sengamalay N."/>
            <person name="Fraser C.M."/>
            <person name="Hine E."/>
            <person name="Shefchek K.A."/>
            <person name="Das S.P."/>
            <person name="Tettelin H."/>
        </authorList>
    </citation>
    <scope>NUCLEOTIDE SEQUENCE [LARGE SCALE GENOMIC DNA]</scope>
    <source>
        <strain evidence="2">4042</strain>
    </source>
</reference>
<evidence type="ECO:0000259" key="1">
    <source>
        <dbReference type="Pfam" id="PF08386"/>
    </source>
</evidence>
<feature type="domain" description="Peptidase S33 tripeptidyl aminopeptidase-like C-terminal" evidence="1">
    <location>
        <begin position="1"/>
        <end position="37"/>
    </location>
</feature>
<protein>
    <submittedName>
        <fullName evidence="2">TAP-like family protein</fullName>
    </submittedName>
</protein>
<evidence type="ECO:0000313" key="2">
    <source>
        <dbReference type="EMBL" id="EUA54797.1"/>
    </source>
</evidence>
<organism evidence="2">
    <name type="scientific">Mycobacterium xenopi 4042</name>
    <dbReference type="NCBI Taxonomy" id="1299334"/>
    <lineage>
        <taxon>Bacteria</taxon>
        <taxon>Bacillati</taxon>
        <taxon>Actinomycetota</taxon>
        <taxon>Actinomycetes</taxon>
        <taxon>Mycobacteriales</taxon>
        <taxon>Mycobacteriaceae</taxon>
        <taxon>Mycobacterium</taxon>
    </lineage>
</organism>
<dbReference type="PATRIC" id="fig|1299334.3.peg.3349"/>
<dbReference type="AlphaFoldDB" id="X8CEL2"/>
<sequence>MMWQGIGHGASIYSSCAVSPLIAYLDSGKLPDTDTYCPA</sequence>
<name>X8CEL2_MYCXE</name>
<gene>
    <name evidence="2" type="ORF">I553_1539</name>
</gene>
<accession>X8CEL2</accession>
<dbReference type="Pfam" id="PF08386">
    <property type="entry name" value="Abhydrolase_4"/>
    <property type="match status" value="1"/>
</dbReference>
<proteinExistence type="predicted"/>